<name>A0AAV7LCD6_PLEWA</name>
<evidence type="ECO:0000313" key="3">
    <source>
        <dbReference type="Proteomes" id="UP001066276"/>
    </source>
</evidence>
<feature type="compositionally biased region" description="Basic residues" evidence="1">
    <location>
        <begin position="72"/>
        <end position="90"/>
    </location>
</feature>
<feature type="region of interest" description="Disordered" evidence="1">
    <location>
        <begin position="46"/>
        <end position="95"/>
    </location>
</feature>
<feature type="compositionally biased region" description="Basic and acidic residues" evidence="1">
    <location>
        <begin position="1"/>
        <end position="11"/>
    </location>
</feature>
<dbReference type="AlphaFoldDB" id="A0AAV7LCD6"/>
<evidence type="ECO:0000256" key="1">
    <source>
        <dbReference type="SAM" id="MobiDB-lite"/>
    </source>
</evidence>
<comment type="caution">
    <text evidence="2">The sequence shown here is derived from an EMBL/GenBank/DDBJ whole genome shotgun (WGS) entry which is preliminary data.</text>
</comment>
<reference evidence="2" key="1">
    <citation type="journal article" date="2022" name="bioRxiv">
        <title>Sequencing and chromosome-scale assembly of the giantPleurodeles waltlgenome.</title>
        <authorList>
            <person name="Brown T."/>
            <person name="Elewa A."/>
            <person name="Iarovenko S."/>
            <person name="Subramanian E."/>
            <person name="Araus A.J."/>
            <person name="Petzold A."/>
            <person name="Susuki M."/>
            <person name="Suzuki K.-i.T."/>
            <person name="Hayashi T."/>
            <person name="Toyoda A."/>
            <person name="Oliveira C."/>
            <person name="Osipova E."/>
            <person name="Leigh N.D."/>
            <person name="Simon A."/>
            <person name="Yun M.H."/>
        </authorList>
    </citation>
    <scope>NUCLEOTIDE SEQUENCE</scope>
    <source>
        <strain evidence="2">20211129_DDA</strain>
        <tissue evidence="2">Liver</tissue>
    </source>
</reference>
<keyword evidence="3" id="KW-1185">Reference proteome</keyword>
<feature type="compositionally biased region" description="Basic and acidic residues" evidence="1">
    <location>
        <begin position="117"/>
        <end position="128"/>
    </location>
</feature>
<protein>
    <submittedName>
        <fullName evidence="2">Uncharacterized protein</fullName>
    </submittedName>
</protein>
<gene>
    <name evidence="2" type="ORF">NDU88_001358</name>
</gene>
<accession>A0AAV7LCD6</accession>
<feature type="region of interest" description="Disordered" evidence="1">
    <location>
        <begin position="117"/>
        <end position="235"/>
    </location>
</feature>
<feature type="region of interest" description="Disordered" evidence="1">
    <location>
        <begin position="1"/>
        <end position="25"/>
    </location>
</feature>
<feature type="compositionally biased region" description="Basic and acidic residues" evidence="1">
    <location>
        <begin position="217"/>
        <end position="233"/>
    </location>
</feature>
<feature type="compositionally biased region" description="Basic and acidic residues" evidence="1">
    <location>
        <begin position="139"/>
        <end position="181"/>
    </location>
</feature>
<sequence>MSKYACSREVDSPTTSNTESGAECRSTDACEHEIKDIGNPAIRIPEHIPKRSREEDTIAEARNPAIRVPDRLKKRRRTMHAPRAGNRRRRESGAECRFADACEHEIKDIGNPAIRIPEHIPKRSREEETIAEAGNPEIRVPDRLKREDGLRERRTLETGDAKEGEERGDERREVDGRRTPVEVRTSTGLEDTATGQDGPKERERRHVPWGTWLSQRPGRDGRDSGEAGEDRGTQRALRTLTGPCEASLGLVGPRREQREARGAVAAAPVDFTGRGRCLPPRLPATGRAGEARLEEAGAV</sequence>
<feature type="compositionally biased region" description="Polar residues" evidence="1">
    <location>
        <begin position="184"/>
        <end position="195"/>
    </location>
</feature>
<feature type="compositionally biased region" description="Basic and acidic residues" evidence="1">
    <location>
        <begin position="289"/>
        <end position="299"/>
    </location>
</feature>
<dbReference type="Proteomes" id="UP001066276">
    <property type="component" value="Chromosome 11"/>
</dbReference>
<proteinExistence type="predicted"/>
<feature type="region of interest" description="Disordered" evidence="1">
    <location>
        <begin position="278"/>
        <end position="299"/>
    </location>
</feature>
<dbReference type="EMBL" id="JANPWB010000015">
    <property type="protein sequence ID" value="KAJ1088199.1"/>
    <property type="molecule type" value="Genomic_DNA"/>
</dbReference>
<organism evidence="2 3">
    <name type="scientific">Pleurodeles waltl</name>
    <name type="common">Iberian ribbed newt</name>
    <dbReference type="NCBI Taxonomy" id="8319"/>
    <lineage>
        <taxon>Eukaryota</taxon>
        <taxon>Metazoa</taxon>
        <taxon>Chordata</taxon>
        <taxon>Craniata</taxon>
        <taxon>Vertebrata</taxon>
        <taxon>Euteleostomi</taxon>
        <taxon>Amphibia</taxon>
        <taxon>Batrachia</taxon>
        <taxon>Caudata</taxon>
        <taxon>Salamandroidea</taxon>
        <taxon>Salamandridae</taxon>
        <taxon>Pleurodelinae</taxon>
        <taxon>Pleurodeles</taxon>
    </lineage>
</organism>
<evidence type="ECO:0000313" key="2">
    <source>
        <dbReference type="EMBL" id="KAJ1088199.1"/>
    </source>
</evidence>
<feature type="compositionally biased region" description="Basic and acidic residues" evidence="1">
    <location>
        <begin position="46"/>
        <end position="56"/>
    </location>
</feature>